<feature type="transmembrane region" description="Helical" evidence="1">
    <location>
        <begin position="58"/>
        <end position="78"/>
    </location>
</feature>
<dbReference type="Proteomes" id="UP000040841">
    <property type="component" value="Unassembled WGS sequence"/>
</dbReference>
<comment type="caution">
    <text evidence="2">The sequence shown here is derived from an EMBL/GenBank/DDBJ whole genome shotgun (WGS) entry which is preliminary data.</text>
</comment>
<proteinExistence type="predicted"/>
<sequence length="207" mass="23558">MDFEKRLALYEKLYFNENETKEKLHARVQGVFAFSLIIATVISYIFKNITYGSTLLNLTIIILNITACILLAYALWLLKKAFWGNEYAIFFTPKEISDLLVECQEYCKNIVEYNDENPLFPVAAMDANQLLDEMVCERFELAATNNIDVNLVRSDNIHKAIHKMFVSLIPLTLAMVVFLIGNLDSSAPRNASSGETKVIVIEKSVIF</sequence>
<reference evidence="2 3" key="1">
    <citation type="submission" date="2015-03" db="EMBL/GenBank/DDBJ databases">
        <authorList>
            <consortium name="Pathogen Informatics"/>
            <person name="Murphy D."/>
        </authorList>
    </citation>
    <scope>NUCLEOTIDE SEQUENCE [LARGE SCALE GENOMIC DNA]</scope>
    <source>
        <strain evidence="2 3">FE82747</strain>
    </source>
</reference>
<feature type="transmembrane region" description="Helical" evidence="1">
    <location>
        <begin position="164"/>
        <end position="183"/>
    </location>
</feature>
<dbReference type="RefSeq" id="WP_049679421.1">
    <property type="nucleotide sequence ID" value="NZ_CABMMJ010000024.1"/>
</dbReference>
<gene>
    <name evidence="2" type="ORF">ERS008502_04245</name>
</gene>
<keyword evidence="1" id="KW-1133">Transmembrane helix</keyword>
<keyword evidence="1" id="KW-0812">Transmembrane</keyword>
<evidence type="ECO:0008006" key="4">
    <source>
        <dbReference type="Google" id="ProtNLM"/>
    </source>
</evidence>
<accession>A0AA36PGY8</accession>
<organism evidence="2 3">
    <name type="scientific">Yersinia mollaretii</name>
    <dbReference type="NCBI Taxonomy" id="33060"/>
    <lineage>
        <taxon>Bacteria</taxon>
        <taxon>Pseudomonadati</taxon>
        <taxon>Pseudomonadota</taxon>
        <taxon>Gammaproteobacteria</taxon>
        <taxon>Enterobacterales</taxon>
        <taxon>Yersiniaceae</taxon>
        <taxon>Yersinia</taxon>
    </lineage>
</organism>
<evidence type="ECO:0000313" key="2">
    <source>
        <dbReference type="EMBL" id="CNI77740.1"/>
    </source>
</evidence>
<name>A0AA36PGY8_YERMO</name>
<keyword evidence="1" id="KW-0472">Membrane</keyword>
<evidence type="ECO:0000256" key="1">
    <source>
        <dbReference type="SAM" id="Phobius"/>
    </source>
</evidence>
<dbReference type="EMBL" id="CQBM01000024">
    <property type="protein sequence ID" value="CNI77740.1"/>
    <property type="molecule type" value="Genomic_DNA"/>
</dbReference>
<protein>
    <recommendedName>
        <fullName evidence="4">SMODS and SLOG-associating 2TM effector domain-containing protein</fullName>
    </recommendedName>
</protein>
<dbReference type="AlphaFoldDB" id="A0AA36PGY8"/>
<evidence type="ECO:0000313" key="3">
    <source>
        <dbReference type="Proteomes" id="UP000040841"/>
    </source>
</evidence>
<feature type="transmembrane region" description="Helical" evidence="1">
    <location>
        <begin position="28"/>
        <end position="46"/>
    </location>
</feature>